<evidence type="ECO:0000256" key="1">
    <source>
        <dbReference type="SAM" id="MobiDB-lite"/>
    </source>
</evidence>
<dbReference type="Proteomes" id="UP000761534">
    <property type="component" value="Unassembled WGS sequence"/>
</dbReference>
<keyword evidence="3" id="KW-1185">Reference proteome</keyword>
<feature type="compositionally biased region" description="Acidic residues" evidence="1">
    <location>
        <begin position="137"/>
        <end position="151"/>
    </location>
</feature>
<gene>
    <name evidence="2" type="ORF">TRICI_006298</name>
</gene>
<evidence type="ECO:0000313" key="3">
    <source>
        <dbReference type="Proteomes" id="UP000761534"/>
    </source>
</evidence>
<comment type="caution">
    <text evidence="2">The sequence shown here is derived from an EMBL/GenBank/DDBJ whole genome shotgun (WGS) entry which is preliminary data.</text>
</comment>
<evidence type="ECO:0000313" key="2">
    <source>
        <dbReference type="EMBL" id="KAA8899928.1"/>
    </source>
</evidence>
<dbReference type="EMBL" id="SWFS01000514">
    <property type="protein sequence ID" value="KAA8899928.1"/>
    <property type="molecule type" value="Genomic_DNA"/>
</dbReference>
<organism evidence="2 3">
    <name type="scientific">Trichomonascus ciferrii</name>
    <dbReference type="NCBI Taxonomy" id="44093"/>
    <lineage>
        <taxon>Eukaryota</taxon>
        <taxon>Fungi</taxon>
        <taxon>Dikarya</taxon>
        <taxon>Ascomycota</taxon>
        <taxon>Saccharomycotina</taxon>
        <taxon>Dipodascomycetes</taxon>
        <taxon>Dipodascales</taxon>
        <taxon>Trichomonascaceae</taxon>
        <taxon>Trichomonascus</taxon>
        <taxon>Trichomonascus ciferrii complex</taxon>
    </lineage>
</organism>
<proteinExistence type="predicted"/>
<protein>
    <submittedName>
        <fullName evidence="2">Uncharacterized protein</fullName>
    </submittedName>
</protein>
<reference evidence="2" key="1">
    <citation type="journal article" date="2019" name="G3 (Bethesda)">
        <title>Genome Assemblies of Two Rare Opportunistic Yeast Pathogens: Diutina rugosa (syn. Candida rugosa) and Trichomonascus ciferrii (syn. Candida ciferrii).</title>
        <authorList>
            <person name="Mixao V."/>
            <person name="Saus E."/>
            <person name="Hansen A.P."/>
            <person name="Lass-Florl C."/>
            <person name="Gabaldon T."/>
        </authorList>
    </citation>
    <scope>NUCLEOTIDE SEQUENCE</scope>
    <source>
        <strain evidence="2">CBS 4856</strain>
    </source>
</reference>
<dbReference type="AlphaFoldDB" id="A0A642UL18"/>
<feature type="compositionally biased region" description="Acidic residues" evidence="1">
    <location>
        <begin position="159"/>
        <end position="192"/>
    </location>
</feature>
<feature type="region of interest" description="Disordered" evidence="1">
    <location>
        <begin position="134"/>
        <end position="192"/>
    </location>
</feature>
<sequence length="192" mass="21797">MPKLADATIELFEWVQFTDSPTEDINRSQVAHLFFMFLDYDVRNVPDTSLFPSTLVKFKNLKTLFLNCHKKPYALEEADLIGNDLIRAISQTCLNSEVTFGWRLSQHSEESALVPGLEYLQGITSEQAHPCIHQQVDDDDSEAHSSDEDDNYSGGSFDEQSEEYPEEVLNEDSEETYSDEASNEDFGGDLPR</sequence>
<name>A0A642UL18_9ASCO</name>
<dbReference type="VEuPathDB" id="FungiDB:TRICI_006298"/>
<accession>A0A642UL18</accession>